<dbReference type="InterPro" id="IPR020846">
    <property type="entry name" value="MFS_dom"/>
</dbReference>
<keyword evidence="4 7" id="KW-1133">Transmembrane helix</keyword>
<gene>
    <name evidence="9" type="ORF">CTAYLR_006882</name>
</gene>
<dbReference type="Proteomes" id="UP001230188">
    <property type="component" value="Unassembled WGS sequence"/>
</dbReference>
<feature type="transmembrane region" description="Helical" evidence="7">
    <location>
        <begin position="83"/>
        <end position="102"/>
    </location>
</feature>
<keyword evidence="5 7" id="KW-0472">Membrane</keyword>
<feature type="transmembrane region" description="Helical" evidence="7">
    <location>
        <begin position="227"/>
        <end position="246"/>
    </location>
</feature>
<keyword evidence="10" id="KW-1185">Reference proteome</keyword>
<dbReference type="Gene3D" id="1.20.1720.10">
    <property type="entry name" value="Multidrug resistance protein D"/>
    <property type="match status" value="1"/>
</dbReference>
<dbReference type="InterPro" id="IPR036259">
    <property type="entry name" value="MFS_trans_sf"/>
</dbReference>
<evidence type="ECO:0000313" key="10">
    <source>
        <dbReference type="Proteomes" id="UP001230188"/>
    </source>
</evidence>
<sequence length="460" mass="48802">MAEEAAPWIKLRWYQWALLGMIDVLGPCSSDSYIPNLPAMQKNLGAGEVKAELSLQLNWLAKGLATVAIGAAADAPRIGRRGAVLGAFAFYIVGTAGCASTPSSPRGIYSLLFFRFVQGIGEACTTVSTAIARDVLVDPKERLRVLALLGSLRPAAIMLAPSVGGAVGQAVGWRAVFAGLAVAGVLCAAAAFLSLPETVHLQPRTDDPSERSFVAVLSRLGSRGYEGALGAMLLNGISAAGLWAYLSNVAPLLETRFGVSVLATALIMVRIRGDCEPLGLLKISTFSHALFAALSLTCALGPIPRLRDSVDAAIPVVYVFAASRALCIGAATTVFIQPFGDAAGRASAVILVFRTIVSTALAQLSTDVTARYGVRGFYCFMGSVGVACQLTWPFLIAATRASSKLESRVDDDSLLRHHDDDDDDDVVEERRLAPLEHPLLPKPRELEDEHHPQRGQPQLQ</sequence>
<accession>A0AAD7UHB0</accession>
<dbReference type="GO" id="GO:0005886">
    <property type="term" value="C:plasma membrane"/>
    <property type="evidence" value="ECO:0007669"/>
    <property type="project" value="TreeGrafter"/>
</dbReference>
<evidence type="ECO:0000259" key="8">
    <source>
        <dbReference type="PROSITE" id="PS50850"/>
    </source>
</evidence>
<evidence type="ECO:0000256" key="6">
    <source>
        <dbReference type="SAM" id="MobiDB-lite"/>
    </source>
</evidence>
<dbReference type="PANTHER" id="PTHR23502">
    <property type="entry name" value="MAJOR FACILITATOR SUPERFAMILY"/>
    <property type="match status" value="1"/>
</dbReference>
<dbReference type="SUPFAM" id="SSF103473">
    <property type="entry name" value="MFS general substrate transporter"/>
    <property type="match status" value="1"/>
</dbReference>
<dbReference type="PROSITE" id="PS50850">
    <property type="entry name" value="MFS"/>
    <property type="match status" value="1"/>
</dbReference>
<dbReference type="InterPro" id="IPR011701">
    <property type="entry name" value="MFS"/>
</dbReference>
<evidence type="ECO:0000256" key="1">
    <source>
        <dbReference type="ARBA" id="ARBA00004141"/>
    </source>
</evidence>
<reference evidence="9" key="1">
    <citation type="submission" date="2023-01" db="EMBL/GenBank/DDBJ databases">
        <title>Metagenome sequencing of chrysophaentin producing Chrysophaeum taylorii.</title>
        <authorList>
            <person name="Davison J."/>
            <person name="Bewley C."/>
        </authorList>
    </citation>
    <scope>NUCLEOTIDE SEQUENCE</scope>
    <source>
        <strain evidence="9">NIES-1699</strain>
    </source>
</reference>
<dbReference type="Pfam" id="PF07690">
    <property type="entry name" value="MFS_1"/>
    <property type="match status" value="1"/>
</dbReference>
<evidence type="ECO:0000256" key="3">
    <source>
        <dbReference type="ARBA" id="ARBA00022692"/>
    </source>
</evidence>
<feature type="transmembrane region" description="Helical" evidence="7">
    <location>
        <begin position="315"/>
        <end position="336"/>
    </location>
</feature>
<feature type="transmembrane region" description="Helical" evidence="7">
    <location>
        <begin position="372"/>
        <end position="398"/>
    </location>
</feature>
<feature type="region of interest" description="Disordered" evidence="6">
    <location>
        <begin position="414"/>
        <end position="460"/>
    </location>
</feature>
<feature type="transmembrane region" description="Helical" evidence="7">
    <location>
        <begin position="348"/>
        <end position="366"/>
    </location>
</feature>
<keyword evidence="3 7" id="KW-0812">Transmembrane</keyword>
<evidence type="ECO:0000256" key="2">
    <source>
        <dbReference type="ARBA" id="ARBA00022448"/>
    </source>
</evidence>
<evidence type="ECO:0000256" key="5">
    <source>
        <dbReference type="ARBA" id="ARBA00023136"/>
    </source>
</evidence>
<proteinExistence type="predicted"/>
<feature type="domain" description="Major facilitator superfamily (MFS) profile" evidence="8">
    <location>
        <begin position="1"/>
        <end position="460"/>
    </location>
</feature>
<evidence type="ECO:0000313" key="9">
    <source>
        <dbReference type="EMBL" id="KAJ8604958.1"/>
    </source>
</evidence>
<feature type="transmembrane region" description="Helical" evidence="7">
    <location>
        <begin position="252"/>
        <end position="271"/>
    </location>
</feature>
<protein>
    <recommendedName>
        <fullName evidence="8">Major facilitator superfamily (MFS) profile domain-containing protein</fullName>
    </recommendedName>
</protein>
<feature type="transmembrane region" description="Helical" evidence="7">
    <location>
        <begin position="175"/>
        <end position="195"/>
    </location>
</feature>
<dbReference type="AlphaFoldDB" id="A0AAD7UHB0"/>
<dbReference type="PANTHER" id="PTHR23502:SF132">
    <property type="entry name" value="POLYAMINE TRANSPORTER 2-RELATED"/>
    <property type="match status" value="1"/>
</dbReference>
<organism evidence="9 10">
    <name type="scientific">Chrysophaeum taylorii</name>
    <dbReference type="NCBI Taxonomy" id="2483200"/>
    <lineage>
        <taxon>Eukaryota</taxon>
        <taxon>Sar</taxon>
        <taxon>Stramenopiles</taxon>
        <taxon>Ochrophyta</taxon>
        <taxon>Pelagophyceae</taxon>
        <taxon>Pelagomonadales</taxon>
        <taxon>Pelagomonadaceae</taxon>
        <taxon>Chrysophaeum</taxon>
    </lineage>
</organism>
<comment type="subcellular location">
    <subcellularLocation>
        <location evidence="1">Membrane</location>
        <topology evidence="1">Multi-pass membrane protein</topology>
    </subcellularLocation>
</comment>
<evidence type="ECO:0000256" key="7">
    <source>
        <dbReference type="SAM" id="Phobius"/>
    </source>
</evidence>
<evidence type="ECO:0000256" key="4">
    <source>
        <dbReference type="ARBA" id="ARBA00022989"/>
    </source>
</evidence>
<name>A0AAD7UHB0_9STRA</name>
<feature type="transmembrane region" description="Helical" evidence="7">
    <location>
        <begin position="283"/>
        <end position="303"/>
    </location>
</feature>
<feature type="compositionally biased region" description="Basic and acidic residues" evidence="6">
    <location>
        <begin position="442"/>
        <end position="452"/>
    </location>
</feature>
<dbReference type="EMBL" id="JAQMWT010000319">
    <property type="protein sequence ID" value="KAJ8604958.1"/>
    <property type="molecule type" value="Genomic_DNA"/>
</dbReference>
<dbReference type="GO" id="GO:0022857">
    <property type="term" value="F:transmembrane transporter activity"/>
    <property type="evidence" value="ECO:0007669"/>
    <property type="project" value="InterPro"/>
</dbReference>
<comment type="caution">
    <text evidence="9">The sequence shown here is derived from an EMBL/GenBank/DDBJ whole genome shotgun (WGS) entry which is preliminary data.</text>
</comment>
<keyword evidence="2" id="KW-0813">Transport</keyword>